<dbReference type="STRING" id="1095629.A0A0C9XMU3"/>
<dbReference type="Gene3D" id="3.40.640.10">
    <property type="entry name" value="Type I PLP-dependent aspartate aminotransferase-like (Major domain)"/>
    <property type="match status" value="1"/>
</dbReference>
<evidence type="ECO:0000313" key="4">
    <source>
        <dbReference type="Proteomes" id="UP000054477"/>
    </source>
</evidence>
<dbReference type="InterPro" id="IPR015424">
    <property type="entry name" value="PyrdxlP-dep_Trfase"/>
</dbReference>
<dbReference type="AlphaFoldDB" id="A0A0C9XMU3"/>
<dbReference type="EMBL" id="KN838553">
    <property type="protein sequence ID" value="KIK06411.1"/>
    <property type="molecule type" value="Genomic_DNA"/>
</dbReference>
<evidence type="ECO:0008006" key="5">
    <source>
        <dbReference type="Google" id="ProtNLM"/>
    </source>
</evidence>
<dbReference type="InterPro" id="IPR051750">
    <property type="entry name" value="Trans-sulfuration_enzymes"/>
</dbReference>
<evidence type="ECO:0000256" key="2">
    <source>
        <dbReference type="ARBA" id="ARBA00022898"/>
    </source>
</evidence>
<dbReference type="Gene3D" id="3.90.1150.10">
    <property type="entry name" value="Aspartate Aminotransferase, domain 1"/>
    <property type="match status" value="1"/>
</dbReference>
<evidence type="ECO:0000256" key="1">
    <source>
        <dbReference type="ARBA" id="ARBA00001933"/>
    </source>
</evidence>
<reference evidence="4" key="2">
    <citation type="submission" date="2015-01" db="EMBL/GenBank/DDBJ databases">
        <title>Evolutionary Origins and Diversification of the Mycorrhizal Mutualists.</title>
        <authorList>
            <consortium name="DOE Joint Genome Institute"/>
            <consortium name="Mycorrhizal Genomics Consortium"/>
            <person name="Kohler A."/>
            <person name="Kuo A."/>
            <person name="Nagy L.G."/>
            <person name="Floudas D."/>
            <person name="Copeland A."/>
            <person name="Barry K.W."/>
            <person name="Cichocki N."/>
            <person name="Veneault-Fourrey C."/>
            <person name="LaButti K."/>
            <person name="Lindquist E.A."/>
            <person name="Lipzen A."/>
            <person name="Lundell T."/>
            <person name="Morin E."/>
            <person name="Murat C."/>
            <person name="Riley R."/>
            <person name="Ohm R."/>
            <person name="Sun H."/>
            <person name="Tunlid A."/>
            <person name="Henrissat B."/>
            <person name="Grigoriev I.V."/>
            <person name="Hibbett D.S."/>
            <person name="Martin F."/>
        </authorList>
    </citation>
    <scope>NUCLEOTIDE SEQUENCE [LARGE SCALE GENOMIC DNA]</scope>
    <source>
        <strain evidence="4">LaAM-08-1</strain>
    </source>
</reference>
<dbReference type="InterPro" id="IPR015421">
    <property type="entry name" value="PyrdxlP-dep_Trfase_major"/>
</dbReference>
<organism evidence="3 4">
    <name type="scientific">Laccaria amethystina LaAM-08-1</name>
    <dbReference type="NCBI Taxonomy" id="1095629"/>
    <lineage>
        <taxon>Eukaryota</taxon>
        <taxon>Fungi</taxon>
        <taxon>Dikarya</taxon>
        <taxon>Basidiomycota</taxon>
        <taxon>Agaricomycotina</taxon>
        <taxon>Agaricomycetes</taxon>
        <taxon>Agaricomycetidae</taxon>
        <taxon>Agaricales</taxon>
        <taxon>Agaricineae</taxon>
        <taxon>Hydnangiaceae</taxon>
        <taxon>Laccaria</taxon>
    </lineage>
</organism>
<name>A0A0C9XMU3_9AGAR</name>
<comment type="cofactor">
    <cofactor evidence="1">
        <name>pyridoxal 5'-phosphate</name>
        <dbReference type="ChEBI" id="CHEBI:597326"/>
    </cofactor>
</comment>
<dbReference type="Proteomes" id="UP000054477">
    <property type="component" value="Unassembled WGS sequence"/>
</dbReference>
<keyword evidence="2" id="KW-0663">Pyridoxal phosphate</keyword>
<dbReference type="PANTHER" id="PTHR42699:SF1">
    <property type="entry name" value="CYSTATHIONINE GAMMA-SYNTHASE-RELATED"/>
    <property type="match status" value="1"/>
</dbReference>
<reference evidence="3 4" key="1">
    <citation type="submission" date="2014-04" db="EMBL/GenBank/DDBJ databases">
        <authorList>
            <consortium name="DOE Joint Genome Institute"/>
            <person name="Kuo A."/>
            <person name="Kohler A."/>
            <person name="Nagy L.G."/>
            <person name="Floudas D."/>
            <person name="Copeland A."/>
            <person name="Barry K.W."/>
            <person name="Cichocki N."/>
            <person name="Veneault-Fourrey C."/>
            <person name="LaButti K."/>
            <person name="Lindquist E.A."/>
            <person name="Lipzen A."/>
            <person name="Lundell T."/>
            <person name="Morin E."/>
            <person name="Murat C."/>
            <person name="Sun H."/>
            <person name="Tunlid A."/>
            <person name="Henrissat B."/>
            <person name="Grigoriev I.V."/>
            <person name="Hibbett D.S."/>
            <person name="Martin F."/>
            <person name="Nordberg H.P."/>
            <person name="Cantor M.N."/>
            <person name="Hua S.X."/>
        </authorList>
    </citation>
    <scope>NUCLEOTIDE SEQUENCE [LARGE SCALE GENOMIC DNA]</scope>
    <source>
        <strain evidence="3 4">LaAM-08-1</strain>
    </source>
</reference>
<proteinExistence type="predicted"/>
<dbReference type="GO" id="GO:0030170">
    <property type="term" value="F:pyridoxal phosphate binding"/>
    <property type="evidence" value="ECO:0007669"/>
    <property type="project" value="InterPro"/>
</dbReference>
<dbReference type="InterPro" id="IPR015422">
    <property type="entry name" value="PyrdxlP-dep_Trfase_small"/>
</dbReference>
<gene>
    <name evidence="3" type="ORF">K443DRAFT_89606</name>
</gene>
<dbReference type="GO" id="GO:0019346">
    <property type="term" value="P:transsulfuration"/>
    <property type="evidence" value="ECO:0007669"/>
    <property type="project" value="InterPro"/>
</dbReference>
<dbReference type="SUPFAM" id="SSF53383">
    <property type="entry name" value="PLP-dependent transferases"/>
    <property type="match status" value="1"/>
</dbReference>
<dbReference type="Pfam" id="PF01053">
    <property type="entry name" value="Cys_Met_Meta_PP"/>
    <property type="match status" value="1"/>
</dbReference>
<evidence type="ECO:0000313" key="3">
    <source>
        <dbReference type="EMBL" id="KIK06411.1"/>
    </source>
</evidence>
<accession>A0A0C9XMU3</accession>
<protein>
    <recommendedName>
        <fullName evidence="5">Cystathionine gamma-synthase</fullName>
    </recommendedName>
</protein>
<dbReference type="HOGENOM" id="CLU_011302_1_0_1"/>
<dbReference type="PANTHER" id="PTHR42699">
    <property type="match status" value="1"/>
</dbReference>
<dbReference type="GO" id="GO:0003962">
    <property type="term" value="F:cystathionine gamma-synthase activity"/>
    <property type="evidence" value="ECO:0007669"/>
    <property type="project" value="TreeGrafter"/>
</dbReference>
<keyword evidence="4" id="KW-1185">Reference proteome</keyword>
<sequence length="638" mass="70723">MANIALGLSVPPCTPHAISVSLPTWRDNVGYEEGEKRVVDRMVSGYPRFFIHLKIKQLAELCEQKYAVGNERCMLFPTKRIAEQCRSYIHHRSQLVKAPVSGRLVHLCICPEDKNNLSHREKLSFDSIVSNCADLHIVLFPADAFSIAKEFWQHTGMGISSRLAERCLSLLPPDTTQTKPSSPVASRFSGKGHNRHYSVNSTACKSPPPTKSQFVVAALAIDDLSNDHSVYLEERYGRNLPLSAAASAKRALRRRMAGVLIQDNATEAQDEVVAGKENLMVGPSSRGITDVSEDDVYLFQTGMAAIWNAHNYVAAIRPPAKSICFGFPYTDTLKILQKWGPGCHFFGTGLDSDVDELESVLEEEVARNPNTLPILALVTEFPSNPLLRSANLPRLRALADRYDFLIIIDETIGNVVNVEVLPYADVVVSSLSKVFSGVANVMGGSLVLNPRRRHYKALKAHLDATFEDVYFDEDAIYMERNSRDFKRRIRIIDANTEAVCDFLRSRSLAAGATKPAIKEVFYPKYVTTENYEHCRIKRVDPHDGKAGGYGGLFSLTFTSVEASKSFFDSLPCYKGPSLGTNFTLACPFTILAHFAELDWAAQYGVEEGLVRISVGMEDIDELLVSFEKALKAAEATVI</sequence>
<dbReference type="FunFam" id="3.90.1150.10:FF:000063">
    <property type="entry name" value="Probable cystathionine gamma-synthase"/>
    <property type="match status" value="1"/>
</dbReference>
<dbReference type="OrthoDB" id="10047078at2759"/>
<dbReference type="InterPro" id="IPR000277">
    <property type="entry name" value="Cys/Met-Metab_PyrdxlP-dep_enz"/>
</dbReference>